<gene>
    <name evidence="1" type="ORF">QAD02_000276</name>
</gene>
<sequence>YVYNPKEARLRKAMREQGRCNTTTPTTNNNNNNNNNSTQASAAVGAHLLSSVGTRTHQNLSSDTSSPHHEIQQQQQQQQPALSPSLPGQNRIIGPWFPLGGAALPPTHHQQHQHQQPTPAKQTLSPRSQNQHQNRSLDKTKEAIRRQLESCGMQAAHAAGMQPFTTHESAAAAAAATTGTDFCGPVGGFADAHKWHPYQNGMSAYHSRSSLMSKMSNLHRGMQSAACHAAASAWGQFCNVPFRNQHHGYQDLQQFQTYEAKLHDDLARRLSSSYPQTEHQVKSPTPSRTASSREDSASEDGPRWCNEPRPSSVCSSSCTTDGEQPPMQSQPQQPPRSMKPLPGFQQAFGSTEIGRFSRSELFASLIEAANNVSSSSDEQRSPSPSPPPSQTQACWHSPYAVGSET</sequence>
<accession>A0ACC2NCZ8</accession>
<comment type="caution">
    <text evidence="1">The sequence shown here is derived from an EMBL/GenBank/DDBJ whole genome shotgun (WGS) entry which is preliminary data.</text>
</comment>
<proteinExistence type="predicted"/>
<name>A0ACC2NCZ8_9HYME</name>
<dbReference type="Proteomes" id="UP001239111">
    <property type="component" value="Chromosome 3"/>
</dbReference>
<organism evidence="1 2">
    <name type="scientific">Eretmocerus hayati</name>
    <dbReference type="NCBI Taxonomy" id="131215"/>
    <lineage>
        <taxon>Eukaryota</taxon>
        <taxon>Metazoa</taxon>
        <taxon>Ecdysozoa</taxon>
        <taxon>Arthropoda</taxon>
        <taxon>Hexapoda</taxon>
        <taxon>Insecta</taxon>
        <taxon>Pterygota</taxon>
        <taxon>Neoptera</taxon>
        <taxon>Endopterygota</taxon>
        <taxon>Hymenoptera</taxon>
        <taxon>Apocrita</taxon>
        <taxon>Proctotrupomorpha</taxon>
        <taxon>Chalcidoidea</taxon>
        <taxon>Aphelinidae</taxon>
        <taxon>Aphelininae</taxon>
        <taxon>Eretmocerus</taxon>
    </lineage>
</organism>
<evidence type="ECO:0000313" key="2">
    <source>
        <dbReference type="Proteomes" id="UP001239111"/>
    </source>
</evidence>
<evidence type="ECO:0000313" key="1">
    <source>
        <dbReference type="EMBL" id="KAJ8669017.1"/>
    </source>
</evidence>
<dbReference type="EMBL" id="CM056743">
    <property type="protein sequence ID" value="KAJ8669017.1"/>
    <property type="molecule type" value="Genomic_DNA"/>
</dbReference>
<feature type="non-terminal residue" evidence="1">
    <location>
        <position position="1"/>
    </location>
</feature>
<keyword evidence="2" id="KW-1185">Reference proteome</keyword>
<protein>
    <submittedName>
        <fullName evidence="1">Uncharacterized protein</fullName>
    </submittedName>
</protein>
<reference evidence="1" key="1">
    <citation type="submission" date="2023-04" db="EMBL/GenBank/DDBJ databases">
        <title>A chromosome-level genome assembly of the parasitoid wasp Eretmocerus hayati.</title>
        <authorList>
            <person name="Zhong Y."/>
            <person name="Liu S."/>
            <person name="Liu Y."/>
        </authorList>
    </citation>
    <scope>NUCLEOTIDE SEQUENCE</scope>
    <source>
        <strain evidence="1">ZJU_SS_LIU_2023</strain>
    </source>
</reference>